<evidence type="ECO:0000313" key="2">
    <source>
        <dbReference type="Proteomes" id="UP000499080"/>
    </source>
</evidence>
<gene>
    <name evidence="1" type="ORF">AVEN_92701_1</name>
</gene>
<dbReference type="Proteomes" id="UP000499080">
    <property type="component" value="Unassembled WGS sequence"/>
</dbReference>
<keyword evidence="2" id="KW-1185">Reference proteome</keyword>
<sequence>MDGSPWHLTRPSLLTLKPLGESVSAGYGWMALVPHPSILVDPKASGRVGCSFSIPPEGMRKEEYEEWMSIDEDIPVAATLTDSEICQAVSEQDQAIKVDDYDWDECVEKNISNERRNEAST</sequence>
<dbReference type="EMBL" id="BGPR01002023">
    <property type="protein sequence ID" value="GBM66396.1"/>
    <property type="molecule type" value="Genomic_DNA"/>
</dbReference>
<comment type="caution">
    <text evidence="1">The sequence shown here is derived from an EMBL/GenBank/DDBJ whole genome shotgun (WGS) entry which is preliminary data.</text>
</comment>
<name>A0A4Y2HM04_ARAVE</name>
<evidence type="ECO:0000313" key="1">
    <source>
        <dbReference type="EMBL" id="GBM66396.1"/>
    </source>
</evidence>
<organism evidence="1 2">
    <name type="scientific">Araneus ventricosus</name>
    <name type="common">Orbweaver spider</name>
    <name type="synonym">Epeira ventricosa</name>
    <dbReference type="NCBI Taxonomy" id="182803"/>
    <lineage>
        <taxon>Eukaryota</taxon>
        <taxon>Metazoa</taxon>
        <taxon>Ecdysozoa</taxon>
        <taxon>Arthropoda</taxon>
        <taxon>Chelicerata</taxon>
        <taxon>Arachnida</taxon>
        <taxon>Araneae</taxon>
        <taxon>Araneomorphae</taxon>
        <taxon>Entelegynae</taxon>
        <taxon>Araneoidea</taxon>
        <taxon>Araneidae</taxon>
        <taxon>Araneus</taxon>
    </lineage>
</organism>
<dbReference type="AlphaFoldDB" id="A0A4Y2HM04"/>
<accession>A0A4Y2HM04</accession>
<reference evidence="1 2" key="1">
    <citation type="journal article" date="2019" name="Sci. Rep.">
        <title>Orb-weaving spider Araneus ventricosus genome elucidates the spidroin gene catalogue.</title>
        <authorList>
            <person name="Kono N."/>
            <person name="Nakamura H."/>
            <person name="Ohtoshi R."/>
            <person name="Moran D.A.P."/>
            <person name="Shinohara A."/>
            <person name="Yoshida Y."/>
            <person name="Fujiwara M."/>
            <person name="Mori M."/>
            <person name="Tomita M."/>
            <person name="Arakawa K."/>
        </authorList>
    </citation>
    <scope>NUCLEOTIDE SEQUENCE [LARGE SCALE GENOMIC DNA]</scope>
</reference>
<protein>
    <submittedName>
        <fullName evidence="1">Uncharacterized protein</fullName>
    </submittedName>
</protein>
<proteinExistence type="predicted"/>